<protein>
    <submittedName>
        <fullName evidence="1">Uncharacterized protein</fullName>
    </submittedName>
</protein>
<accession>A0ABQ9HFC3</accession>
<organism evidence="1 2">
    <name type="scientific">Dryococelus australis</name>
    <dbReference type="NCBI Taxonomy" id="614101"/>
    <lineage>
        <taxon>Eukaryota</taxon>
        <taxon>Metazoa</taxon>
        <taxon>Ecdysozoa</taxon>
        <taxon>Arthropoda</taxon>
        <taxon>Hexapoda</taxon>
        <taxon>Insecta</taxon>
        <taxon>Pterygota</taxon>
        <taxon>Neoptera</taxon>
        <taxon>Polyneoptera</taxon>
        <taxon>Phasmatodea</taxon>
        <taxon>Verophasmatodea</taxon>
        <taxon>Anareolatae</taxon>
        <taxon>Phasmatidae</taxon>
        <taxon>Eurycanthinae</taxon>
        <taxon>Dryococelus</taxon>
    </lineage>
</organism>
<gene>
    <name evidence="1" type="ORF">PR048_014779</name>
</gene>
<evidence type="ECO:0000313" key="2">
    <source>
        <dbReference type="Proteomes" id="UP001159363"/>
    </source>
</evidence>
<keyword evidence="2" id="KW-1185">Reference proteome</keyword>
<reference evidence="1 2" key="1">
    <citation type="submission" date="2023-02" db="EMBL/GenBank/DDBJ databases">
        <title>LHISI_Scaffold_Assembly.</title>
        <authorList>
            <person name="Stuart O.P."/>
            <person name="Cleave R."/>
            <person name="Magrath M.J.L."/>
            <person name="Mikheyev A.S."/>
        </authorList>
    </citation>
    <scope>NUCLEOTIDE SEQUENCE [LARGE SCALE GENOMIC DNA]</scope>
    <source>
        <strain evidence="1">Daus_M_001</strain>
        <tissue evidence="1">Leg muscle</tissue>
    </source>
</reference>
<dbReference type="EMBL" id="JARBHB010000005">
    <property type="protein sequence ID" value="KAJ8882940.1"/>
    <property type="molecule type" value="Genomic_DNA"/>
</dbReference>
<dbReference type="Proteomes" id="UP001159363">
    <property type="component" value="Chromosome 4"/>
</dbReference>
<sequence>MSQARRALTDALPQSLYPQLSVLRIALLTRVINAPAHTPLTDGVMSALLALTFKHLRHHLSRLSSAATFLRELFSGAIVLKPTSRGGFGWCATNLGRGRIWVRIPGKAWVCFEFQPHVPPNCATKQHVGSTVRKSVAGNLPGSTLANRESIAECNSQSEPKSIPRTHSANHRMGMSTSKFPSRYFAIACLSVLCGGNRFISGRDMPETSICNVVNFINVARVKCITARVQKRGKQEIPEINGLPAGSSSTILKCDKPGATPPETELGLTWWEVRALAAASPQPPERTHARKSTVGALQPLQIRCIIRPLPPRERMSLGCACVDIQPGRQYITSDNHLMARDVCPASSPIHAPLSLRLTWLSTHQFVGCINSVIHNVRHRRVLFLPQLRCGSENKVPSPPTGTTVVLQSDAALPNWKRLYCITLNRARQWVHEQLIMQWGSGQCPPFRQSSWKQVGIVQIHYLPESNWGHVRNVCSAVVIPLEFRRATSCGYNSSHSVSHALYKCLQDINGDSSPLLLQPFHELSNGFWPRLTSPHPVI</sequence>
<comment type="caution">
    <text evidence="1">The sequence shown here is derived from an EMBL/GenBank/DDBJ whole genome shotgun (WGS) entry which is preliminary data.</text>
</comment>
<name>A0ABQ9HFC3_9NEOP</name>
<evidence type="ECO:0000313" key="1">
    <source>
        <dbReference type="EMBL" id="KAJ8882940.1"/>
    </source>
</evidence>
<proteinExistence type="predicted"/>